<dbReference type="AlphaFoldDB" id="A0A0K0E6S6"/>
<dbReference type="PRINTS" id="PR00081">
    <property type="entry name" value="GDHRDH"/>
</dbReference>
<accession>A0A0K0E6S6</accession>
<dbReference type="WBParaSite" id="TCONS_00009814.p1">
    <property type="protein sequence ID" value="TCONS_00009814.p1"/>
    <property type="gene ID" value="XLOC_007543"/>
</dbReference>
<proteinExistence type="predicted"/>
<dbReference type="InterPro" id="IPR051721">
    <property type="entry name" value="Biopterin_syn/organic_redct"/>
</dbReference>
<dbReference type="PANTHER" id="PTHR44085:SF2">
    <property type="entry name" value="SEPIAPTERIN REDUCTASE"/>
    <property type="match status" value="1"/>
</dbReference>
<name>A0A0K0E6S6_STRER</name>
<evidence type="ECO:0000313" key="5">
    <source>
        <dbReference type="Proteomes" id="UP000035681"/>
    </source>
</evidence>
<evidence type="ECO:0000313" key="6">
    <source>
        <dbReference type="WBParaSite" id="SSTP_0000520300.1"/>
    </source>
</evidence>
<protein>
    <submittedName>
        <fullName evidence="6 7">Sepiapterin reductase</fullName>
    </submittedName>
</protein>
<evidence type="ECO:0000256" key="1">
    <source>
        <dbReference type="ARBA" id="ARBA00004496"/>
    </source>
</evidence>
<keyword evidence="4" id="KW-0560">Oxidoreductase</keyword>
<dbReference type="GO" id="GO:0006729">
    <property type="term" value="P:tetrahydrobiopterin biosynthetic process"/>
    <property type="evidence" value="ECO:0007669"/>
    <property type="project" value="TreeGrafter"/>
</dbReference>
<dbReference type="PANTHER" id="PTHR44085">
    <property type="entry name" value="SEPIAPTERIN REDUCTASE"/>
    <property type="match status" value="1"/>
</dbReference>
<dbReference type="WBParaSite" id="SSTP_0000520300.1">
    <property type="protein sequence ID" value="SSTP_0000520300.1"/>
    <property type="gene ID" value="SSTP_0000520300"/>
</dbReference>
<dbReference type="InterPro" id="IPR036291">
    <property type="entry name" value="NAD(P)-bd_dom_sf"/>
</dbReference>
<dbReference type="Pfam" id="PF00106">
    <property type="entry name" value="adh_short"/>
    <property type="match status" value="1"/>
</dbReference>
<comment type="subcellular location">
    <subcellularLocation>
        <location evidence="1">Cytoplasm</location>
    </subcellularLocation>
</comment>
<keyword evidence="2" id="KW-0963">Cytoplasm</keyword>
<evidence type="ECO:0000256" key="3">
    <source>
        <dbReference type="ARBA" id="ARBA00022857"/>
    </source>
</evidence>
<evidence type="ECO:0000256" key="2">
    <source>
        <dbReference type="ARBA" id="ARBA00022490"/>
    </source>
</evidence>
<dbReference type="InterPro" id="IPR002347">
    <property type="entry name" value="SDR_fam"/>
</dbReference>
<dbReference type="GO" id="GO:0005737">
    <property type="term" value="C:cytoplasm"/>
    <property type="evidence" value="ECO:0007669"/>
    <property type="project" value="UniProtKB-SubCell"/>
</dbReference>
<dbReference type="GO" id="GO:0004757">
    <property type="term" value="F:sepiapterin reductase (NADP+) activity"/>
    <property type="evidence" value="ECO:0007669"/>
    <property type="project" value="TreeGrafter"/>
</dbReference>
<dbReference type="SUPFAM" id="SSF51735">
    <property type="entry name" value="NAD(P)-binding Rossmann-fold domains"/>
    <property type="match status" value="1"/>
</dbReference>
<evidence type="ECO:0000313" key="7">
    <source>
        <dbReference type="WBParaSite" id="TCONS_00009814.p1"/>
    </source>
</evidence>
<sequence>MDCSFDNKKIVAVITGATEGIGRQLVYSLSKIAGNNSIIYVVGRDVHKLQELRNSINNENKNIQCICWCVDFEKDDDDEVYEKLSISFENNIKNKDTQRIGIFHIGGSVGDIKNKAQDIISRKSWDTHLKVNLTSMILLNNNLLKSVTKLNMENMTTIVSITSLLAIKPFKCFAQYSVGHAAREAFFRSLAIEMPELRILSYSPGPVKTRLRDYINKNAYDEDIRNAFSHDDNHKSGGRVVSTEETIGKLLEYLGKNKFVSGSRVDIFDI</sequence>
<evidence type="ECO:0000256" key="4">
    <source>
        <dbReference type="ARBA" id="ARBA00023002"/>
    </source>
</evidence>
<reference evidence="6" key="1">
    <citation type="submission" date="2015-08" db="UniProtKB">
        <authorList>
            <consortium name="WormBaseParasite"/>
        </authorList>
    </citation>
    <scope>IDENTIFICATION</scope>
</reference>
<dbReference type="STRING" id="6248.A0A0K0E6S6"/>
<dbReference type="Gene3D" id="3.40.50.720">
    <property type="entry name" value="NAD(P)-binding Rossmann-like Domain"/>
    <property type="match status" value="1"/>
</dbReference>
<organism evidence="6">
    <name type="scientific">Strongyloides stercoralis</name>
    <name type="common">Threadworm</name>
    <dbReference type="NCBI Taxonomy" id="6248"/>
    <lineage>
        <taxon>Eukaryota</taxon>
        <taxon>Metazoa</taxon>
        <taxon>Ecdysozoa</taxon>
        <taxon>Nematoda</taxon>
        <taxon>Chromadorea</taxon>
        <taxon>Rhabditida</taxon>
        <taxon>Tylenchina</taxon>
        <taxon>Panagrolaimomorpha</taxon>
        <taxon>Strongyloidoidea</taxon>
        <taxon>Strongyloididae</taxon>
        <taxon>Strongyloides</taxon>
    </lineage>
</organism>
<keyword evidence="3" id="KW-0521">NADP</keyword>
<keyword evidence="5" id="KW-1185">Reference proteome</keyword>
<dbReference type="Proteomes" id="UP000035681">
    <property type="component" value="Unplaced"/>
</dbReference>